<proteinExistence type="predicted"/>
<organism evidence="2 3">
    <name type="scientific">Rhodocollybia butyracea</name>
    <dbReference type="NCBI Taxonomy" id="206335"/>
    <lineage>
        <taxon>Eukaryota</taxon>
        <taxon>Fungi</taxon>
        <taxon>Dikarya</taxon>
        <taxon>Basidiomycota</taxon>
        <taxon>Agaricomycotina</taxon>
        <taxon>Agaricomycetes</taxon>
        <taxon>Agaricomycetidae</taxon>
        <taxon>Agaricales</taxon>
        <taxon>Marasmiineae</taxon>
        <taxon>Omphalotaceae</taxon>
        <taxon>Rhodocollybia</taxon>
    </lineage>
</organism>
<protein>
    <submittedName>
        <fullName evidence="2">Uncharacterized protein</fullName>
    </submittedName>
</protein>
<feature type="compositionally biased region" description="Polar residues" evidence="1">
    <location>
        <begin position="72"/>
        <end position="85"/>
    </location>
</feature>
<dbReference type="Proteomes" id="UP000772434">
    <property type="component" value="Unassembled WGS sequence"/>
</dbReference>
<dbReference type="AlphaFoldDB" id="A0A9P5PQX7"/>
<evidence type="ECO:0000313" key="2">
    <source>
        <dbReference type="EMBL" id="KAF9070536.1"/>
    </source>
</evidence>
<feature type="compositionally biased region" description="Acidic residues" evidence="1">
    <location>
        <begin position="30"/>
        <end position="43"/>
    </location>
</feature>
<feature type="region of interest" description="Disordered" evidence="1">
    <location>
        <begin position="1"/>
        <end position="126"/>
    </location>
</feature>
<feature type="compositionally biased region" description="Acidic residues" evidence="1">
    <location>
        <begin position="55"/>
        <end position="64"/>
    </location>
</feature>
<dbReference type="OrthoDB" id="10612236at2759"/>
<name>A0A9P5PQX7_9AGAR</name>
<evidence type="ECO:0000313" key="3">
    <source>
        <dbReference type="Proteomes" id="UP000772434"/>
    </source>
</evidence>
<sequence length="126" mass="13639">MKSATMASGSVPLPRLRRRSSRKALKTDLEAGDPDDDDDDDSGENGVLWAVGNASDDEGGEDEDVDHHQHPSNRVVSASRSNTRLATHGEEGRGLFEDGPDEDDMDSVGSPQGVFEEVPFRDSDRT</sequence>
<keyword evidence="3" id="KW-1185">Reference proteome</keyword>
<feature type="compositionally biased region" description="Basic and acidic residues" evidence="1">
    <location>
        <begin position="87"/>
        <end position="96"/>
    </location>
</feature>
<dbReference type="EMBL" id="JADNRY010000039">
    <property type="protein sequence ID" value="KAF9070536.1"/>
    <property type="molecule type" value="Genomic_DNA"/>
</dbReference>
<reference evidence="2" key="1">
    <citation type="submission" date="2020-11" db="EMBL/GenBank/DDBJ databases">
        <authorList>
            <consortium name="DOE Joint Genome Institute"/>
            <person name="Ahrendt S."/>
            <person name="Riley R."/>
            <person name="Andreopoulos W."/>
            <person name="Labutti K."/>
            <person name="Pangilinan J."/>
            <person name="Ruiz-Duenas F.J."/>
            <person name="Barrasa J.M."/>
            <person name="Sanchez-Garcia M."/>
            <person name="Camarero S."/>
            <person name="Miyauchi S."/>
            <person name="Serrano A."/>
            <person name="Linde D."/>
            <person name="Babiker R."/>
            <person name="Drula E."/>
            <person name="Ayuso-Fernandez I."/>
            <person name="Pacheco R."/>
            <person name="Padilla G."/>
            <person name="Ferreira P."/>
            <person name="Barriuso J."/>
            <person name="Kellner H."/>
            <person name="Castanera R."/>
            <person name="Alfaro M."/>
            <person name="Ramirez L."/>
            <person name="Pisabarro A.G."/>
            <person name="Kuo A."/>
            <person name="Tritt A."/>
            <person name="Lipzen A."/>
            <person name="He G."/>
            <person name="Yan M."/>
            <person name="Ng V."/>
            <person name="Cullen D."/>
            <person name="Martin F."/>
            <person name="Rosso M.-N."/>
            <person name="Henrissat B."/>
            <person name="Hibbett D."/>
            <person name="Martinez A.T."/>
            <person name="Grigoriev I.V."/>
        </authorList>
    </citation>
    <scope>NUCLEOTIDE SEQUENCE</scope>
    <source>
        <strain evidence="2">AH 40177</strain>
    </source>
</reference>
<gene>
    <name evidence="2" type="ORF">BDP27DRAFT_1323433</name>
</gene>
<accession>A0A9P5PQX7</accession>
<feature type="compositionally biased region" description="Basic residues" evidence="1">
    <location>
        <begin position="15"/>
        <end position="24"/>
    </location>
</feature>
<evidence type="ECO:0000256" key="1">
    <source>
        <dbReference type="SAM" id="MobiDB-lite"/>
    </source>
</evidence>
<comment type="caution">
    <text evidence="2">The sequence shown here is derived from an EMBL/GenBank/DDBJ whole genome shotgun (WGS) entry which is preliminary data.</text>
</comment>